<dbReference type="InterPro" id="IPR032364">
    <property type="entry name" value="GramPos_pilinD1_N"/>
</dbReference>
<dbReference type="InterPro" id="IPR041033">
    <property type="entry name" value="SpaA_PFL_dom_1"/>
</dbReference>
<dbReference type="EMBL" id="CP011312">
    <property type="protein sequence ID" value="AKE42090.1"/>
    <property type="molecule type" value="Genomic_DNA"/>
</dbReference>
<feature type="chain" id="PRO_5043119999" evidence="3">
    <location>
        <begin position="33"/>
        <end position="571"/>
    </location>
</feature>
<dbReference type="Gene3D" id="2.60.40.10">
    <property type="entry name" value="Immunoglobulins"/>
    <property type="match status" value="2"/>
</dbReference>
<evidence type="ECO:0000259" key="4">
    <source>
        <dbReference type="Pfam" id="PF16555"/>
    </source>
</evidence>
<organism evidence="6 7">
    <name type="scientific">Corynebacterium kutscheri</name>
    <dbReference type="NCBI Taxonomy" id="35755"/>
    <lineage>
        <taxon>Bacteria</taxon>
        <taxon>Bacillati</taxon>
        <taxon>Actinomycetota</taxon>
        <taxon>Actinomycetes</taxon>
        <taxon>Mycobacteriales</taxon>
        <taxon>Corynebacteriaceae</taxon>
        <taxon>Corynebacterium</taxon>
    </lineage>
</organism>
<keyword evidence="2" id="KW-1133">Transmembrane helix</keyword>
<dbReference type="NCBIfam" id="TIGR01167">
    <property type="entry name" value="LPXTG_anchor"/>
    <property type="match status" value="1"/>
</dbReference>
<evidence type="ECO:0000256" key="1">
    <source>
        <dbReference type="SAM" id="MobiDB-lite"/>
    </source>
</evidence>
<dbReference type="InterPro" id="IPR013783">
    <property type="entry name" value="Ig-like_fold"/>
</dbReference>
<keyword evidence="2" id="KW-0812">Transmembrane</keyword>
<proteinExistence type="predicted"/>
<evidence type="ECO:0000256" key="2">
    <source>
        <dbReference type="SAM" id="Phobius"/>
    </source>
</evidence>
<dbReference type="RefSeq" id="WP_046440669.1">
    <property type="nucleotide sequence ID" value="NZ_CP011312.1"/>
</dbReference>
<evidence type="ECO:0000259" key="5">
    <source>
        <dbReference type="Pfam" id="PF17802"/>
    </source>
</evidence>
<dbReference type="STRING" id="35755.UL82_09765"/>
<dbReference type="GO" id="GO:0005975">
    <property type="term" value="P:carbohydrate metabolic process"/>
    <property type="evidence" value="ECO:0007669"/>
    <property type="project" value="UniProtKB-ARBA"/>
</dbReference>
<reference evidence="6 7" key="1">
    <citation type="journal article" date="2015" name="Genome Announc.">
        <title>Complete Genome Sequence of Corynebacterium kutscheri DSM 20755, a Corynebacterial Type Strain with Remarkably Low G+C Content of Chromosomal DNA.</title>
        <authorList>
            <person name="Ruckert C."/>
            <person name="Albersmeier A."/>
            <person name="Winkler A."/>
            <person name="Tauch A."/>
        </authorList>
    </citation>
    <scope>NUCLEOTIDE SEQUENCE [LARGE SCALE GENOMIC DNA]</scope>
    <source>
        <strain evidence="6 7">DSM 20755</strain>
    </source>
</reference>
<dbReference type="NCBIfam" id="NF033902">
    <property type="entry name" value="iso_D2_wall_anc"/>
    <property type="match status" value="1"/>
</dbReference>
<sequence>MRADKTSIGRRVIASLGVVALLASGSFAPVSAEESLGGAGAAQNNQAAAVYFGNVDKTKKGSVTIHKHEHQDGSKPAVVGNHRTGEYTGTPAEGIDGVKFTYFKLGLDLSTQAGWDALQNYGTPPNACTGDDLSAEVKQKFPQATKVGTVTTANGGKADVTGLDVDAYLFCETDAPADVVDRAAPFIVTIPFPDTAENQQNLPTPTNAWLYDVHVFPKNGKTKLGKTVEQQEQHGLSIGSEVRFPVTAQVPRIADGNVFKHFYIVDPMDPRFAQDSLGVESVTLNNLPLTLDTDYKVTVTGSLVTVSFTQSGLTKLKLNPGTEVKAIFKGKLERLDHAGLDAGKIKNRAYVYSDTEPKPGDDNPPAEPPTTPPTTPPLTPPPGPTPPGGTPEVNTFWGDLTLKKVDAGDSDTPLEGAKFKVYPAADPYPATADQCSKDYGNNSAIKKAGTTGEDLEAISDKDGKVEFKGLFVSDDQNDPKSKEFRCYVVVETEAPAGFVTPQGENAKFAVAVKIGKNAEGSYDLTVKNNKRDTPDLPLTGGQGVALMLIAGGILMIIAVGSGFVFVRRMRG</sequence>
<evidence type="ECO:0000313" key="7">
    <source>
        <dbReference type="Proteomes" id="UP000033457"/>
    </source>
</evidence>
<dbReference type="HOGENOM" id="CLU_029024_2_0_11"/>
<dbReference type="Pfam" id="PF16555">
    <property type="entry name" value="GramPos_pilinD1"/>
    <property type="match status" value="1"/>
</dbReference>
<keyword evidence="3" id="KW-0732">Signal</keyword>
<keyword evidence="7" id="KW-1185">Reference proteome</keyword>
<dbReference type="KEGG" id="cku:UL82_09765"/>
<evidence type="ECO:0000256" key="3">
    <source>
        <dbReference type="SAM" id="SignalP"/>
    </source>
</evidence>
<feature type="transmembrane region" description="Helical" evidence="2">
    <location>
        <begin position="544"/>
        <end position="566"/>
    </location>
</feature>
<dbReference type="OrthoDB" id="3199332at2"/>
<feature type="compositionally biased region" description="Pro residues" evidence="1">
    <location>
        <begin position="365"/>
        <end position="389"/>
    </location>
</feature>
<accession>A0A0F6R1V4</accession>
<evidence type="ECO:0000313" key="6">
    <source>
        <dbReference type="EMBL" id="AKE42090.1"/>
    </source>
</evidence>
<dbReference type="NCBIfam" id="TIGR04226">
    <property type="entry name" value="RrgB_K2N_iso_D2"/>
    <property type="match status" value="1"/>
</dbReference>
<dbReference type="InterPro" id="IPR026466">
    <property type="entry name" value="Fim_isopep_form_D2_dom"/>
</dbReference>
<feature type="domain" description="Gram-positive pilin subunit D1 N-terminal" evidence="4">
    <location>
        <begin position="59"/>
        <end position="219"/>
    </location>
</feature>
<gene>
    <name evidence="6" type="ORF">UL82_09765</name>
</gene>
<protein>
    <submittedName>
        <fullName evidence="6">Fimbrial isopeptide formation D2 domain</fullName>
    </submittedName>
</protein>
<feature type="domain" description="SpaA-like prealbumin fold" evidence="5">
    <location>
        <begin position="398"/>
        <end position="510"/>
    </location>
</feature>
<dbReference type="InterPro" id="IPR048052">
    <property type="entry name" value="FM1-like"/>
</dbReference>
<name>A0A0F6R1V4_9CORY</name>
<dbReference type="Proteomes" id="UP000033457">
    <property type="component" value="Chromosome"/>
</dbReference>
<feature type="region of interest" description="Disordered" evidence="1">
    <location>
        <begin position="352"/>
        <end position="396"/>
    </location>
</feature>
<dbReference type="AlphaFoldDB" id="A0A0F6R1V4"/>
<dbReference type="Pfam" id="PF17802">
    <property type="entry name" value="SpaA"/>
    <property type="match status" value="1"/>
</dbReference>
<dbReference type="Gene3D" id="2.60.40.740">
    <property type="match status" value="1"/>
</dbReference>
<feature type="signal peptide" evidence="3">
    <location>
        <begin position="1"/>
        <end position="32"/>
    </location>
</feature>
<keyword evidence="2" id="KW-0472">Membrane</keyword>